<evidence type="ECO:0000259" key="1">
    <source>
        <dbReference type="PROSITE" id="PS50181"/>
    </source>
</evidence>
<dbReference type="SMART" id="SM00256">
    <property type="entry name" value="FBOX"/>
    <property type="match status" value="1"/>
</dbReference>
<feature type="domain" description="F-box" evidence="1">
    <location>
        <begin position="19"/>
        <end position="64"/>
    </location>
</feature>
<dbReference type="PROSITE" id="PS50181">
    <property type="entry name" value="FBOX"/>
    <property type="match status" value="1"/>
</dbReference>
<evidence type="ECO:0000313" key="3">
    <source>
        <dbReference type="Proteomes" id="UP000433876"/>
    </source>
</evidence>
<sequence>MEEPYSTHALPGLPTHSTSLRLDNLCTEVLLLIFEELPPRDVVTVSRVCQRFNKITTPIIYHTVPLEHLLQKDCAKEVLSRRHQNALDYTQRLFIGGGIKHGDIQQGDIQHSDIQHSDIQHSDVEQNDVESFLANSKRLQSVKYTYSPGRGVEPICPWKQVYDMGVCLRECNARLYFDNFTLTNPIDETRKTRGISSRPDISKSLVSLKMGPAHVPHSESALQILKKLLLRTPQLETFHYIDCRAPRVPGRQFSFEENQRFPPFKNLMLKNYDWKHDAEEVKRHWDFSRIRSLELLMIPVYKFLESVPFSDLAQLQHLHAEDYSEAIDHENPKRATKKLYALVNGPIKSLQTLKLTCFIDLFHIDALLVHAKSLTGLVFRDHNVSNNLRQHRPVLSAEKLAILSRSLSSLESLEIDIDHRALPEACLLALCQFPRLHTLVLHTQTVIQPESNHRPGQDPDLTRAFDCFTMLVKQRPGPAPAKWQRVVINVGEWRERDVIPGAGRRRRVGLRETYTYYRACVSQRYFVLEESMSGQEDLIYEELPPKDEGLTHFRGNLRTGKTLEPQSQVAEATR</sequence>
<dbReference type="InterPro" id="IPR001810">
    <property type="entry name" value="F-box_dom"/>
</dbReference>
<dbReference type="AlphaFoldDB" id="A0A8S8ZI46"/>
<dbReference type="Pfam" id="PF12937">
    <property type="entry name" value="F-box-like"/>
    <property type="match status" value="1"/>
</dbReference>
<dbReference type="SUPFAM" id="SSF81383">
    <property type="entry name" value="F-box domain"/>
    <property type="match status" value="1"/>
</dbReference>
<comment type="caution">
    <text evidence="2">The sequence shown here is derived from an EMBL/GenBank/DDBJ whole genome shotgun (WGS) entry which is preliminary data.</text>
</comment>
<name>A0A8S8ZI46_SORMA</name>
<accession>A0A8S8ZI46</accession>
<dbReference type="CDD" id="cd09917">
    <property type="entry name" value="F-box_SF"/>
    <property type="match status" value="1"/>
</dbReference>
<dbReference type="Gene3D" id="3.80.10.10">
    <property type="entry name" value="Ribonuclease Inhibitor"/>
    <property type="match status" value="1"/>
</dbReference>
<dbReference type="InterPro" id="IPR032675">
    <property type="entry name" value="LRR_dom_sf"/>
</dbReference>
<dbReference type="EMBL" id="NMPR01000179">
    <property type="protein sequence ID" value="KAA8628516.1"/>
    <property type="molecule type" value="Genomic_DNA"/>
</dbReference>
<protein>
    <recommendedName>
        <fullName evidence="1">F-box domain-containing protein</fullName>
    </recommendedName>
</protein>
<dbReference type="Gene3D" id="1.20.1280.50">
    <property type="match status" value="1"/>
</dbReference>
<gene>
    <name evidence="2" type="ORF">SMACR_05376</name>
</gene>
<dbReference type="Proteomes" id="UP000433876">
    <property type="component" value="Unassembled WGS sequence"/>
</dbReference>
<organism evidence="2 3">
    <name type="scientific">Sordaria macrospora</name>
    <dbReference type="NCBI Taxonomy" id="5147"/>
    <lineage>
        <taxon>Eukaryota</taxon>
        <taxon>Fungi</taxon>
        <taxon>Dikarya</taxon>
        <taxon>Ascomycota</taxon>
        <taxon>Pezizomycotina</taxon>
        <taxon>Sordariomycetes</taxon>
        <taxon>Sordariomycetidae</taxon>
        <taxon>Sordariales</taxon>
        <taxon>Sordariaceae</taxon>
        <taxon>Sordaria</taxon>
    </lineage>
</organism>
<evidence type="ECO:0000313" key="2">
    <source>
        <dbReference type="EMBL" id="KAA8628516.1"/>
    </source>
</evidence>
<reference evidence="2 3" key="1">
    <citation type="submission" date="2017-07" db="EMBL/GenBank/DDBJ databases">
        <title>Genome sequence of the Sordaria macrospora wild type strain R19027.</title>
        <authorList>
            <person name="Nowrousian M."/>
            <person name="Teichert I."/>
            <person name="Kueck U."/>
        </authorList>
    </citation>
    <scope>NUCLEOTIDE SEQUENCE [LARGE SCALE GENOMIC DNA]</scope>
    <source>
        <strain evidence="2 3">R19027</strain>
        <tissue evidence="2">Mycelium</tissue>
    </source>
</reference>
<proteinExistence type="predicted"/>
<dbReference type="VEuPathDB" id="FungiDB:SMAC_05376"/>
<dbReference type="InterPro" id="IPR036047">
    <property type="entry name" value="F-box-like_dom_sf"/>
</dbReference>